<keyword evidence="2" id="KW-0812">Transmembrane</keyword>
<keyword evidence="2" id="KW-1133">Transmembrane helix</keyword>
<feature type="transmembrane region" description="Helical" evidence="2">
    <location>
        <begin position="124"/>
        <end position="143"/>
    </location>
</feature>
<keyword evidence="2" id="KW-0472">Membrane</keyword>
<organism evidence="3 4">
    <name type="scientific">Gossypium tomentosum</name>
    <name type="common">Hawaiian cotton</name>
    <name type="synonym">Gossypium sandvicense</name>
    <dbReference type="NCBI Taxonomy" id="34277"/>
    <lineage>
        <taxon>Eukaryota</taxon>
        <taxon>Viridiplantae</taxon>
        <taxon>Streptophyta</taxon>
        <taxon>Embryophyta</taxon>
        <taxon>Tracheophyta</taxon>
        <taxon>Spermatophyta</taxon>
        <taxon>Magnoliopsida</taxon>
        <taxon>eudicotyledons</taxon>
        <taxon>Gunneridae</taxon>
        <taxon>Pentapetalae</taxon>
        <taxon>rosids</taxon>
        <taxon>malvids</taxon>
        <taxon>Malvales</taxon>
        <taxon>Malvaceae</taxon>
        <taxon>Malvoideae</taxon>
        <taxon>Gossypium</taxon>
    </lineage>
</organism>
<evidence type="ECO:0000313" key="4">
    <source>
        <dbReference type="Proteomes" id="UP000322667"/>
    </source>
</evidence>
<evidence type="ECO:0000256" key="1">
    <source>
        <dbReference type="SAM" id="MobiDB-lite"/>
    </source>
</evidence>
<evidence type="ECO:0000256" key="2">
    <source>
        <dbReference type="SAM" id="Phobius"/>
    </source>
</evidence>
<proteinExistence type="predicted"/>
<keyword evidence="4" id="KW-1185">Reference proteome</keyword>
<gene>
    <name evidence="3" type="ORF">ES332_D10G155900v1</name>
</gene>
<name>A0A5D2J5M0_GOSTO</name>
<evidence type="ECO:0000313" key="3">
    <source>
        <dbReference type="EMBL" id="TYH49725.1"/>
    </source>
</evidence>
<feature type="compositionally biased region" description="Polar residues" evidence="1">
    <location>
        <begin position="52"/>
        <end position="63"/>
    </location>
</feature>
<dbReference type="Proteomes" id="UP000322667">
    <property type="component" value="Chromosome D10"/>
</dbReference>
<sequence length="144" mass="16979">MGISETLGSSYRAAIEHEPPLVCVREPPYKHAPPTHSPRTCWPSYDHVPAKDQQTSKKQNATNAKGIAEKNRRNLEKLPVKFLLYFRLYKAVFDFCKGIPFFWNTHTEYKKHTRIFNTKIGRKVTSKYFSFLLVIRLIFFYFVF</sequence>
<protein>
    <submittedName>
        <fullName evidence="3">Uncharacterized protein</fullName>
    </submittedName>
</protein>
<accession>A0A5D2J5M0</accession>
<feature type="region of interest" description="Disordered" evidence="1">
    <location>
        <begin position="28"/>
        <end position="68"/>
    </location>
</feature>
<dbReference type="AlphaFoldDB" id="A0A5D2J5M0"/>
<dbReference type="EMBL" id="CM017632">
    <property type="protein sequence ID" value="TYH49725.1"/>
    <property type="molecule type" value="Genomic_DNA"/>
</dbReference>
<reference evidence="3 4" key="1">
    <citation type="submission" date="2019-07" db="EMBL/GenBank/DDBJ databases">
        <title>WGS assembly of Gossypium tomentosum.</title>
        <authorList>
            <person name="Chen Z.J."/>
            <person name="Sreedasyam A."/>
            <person name="Ando A."/>
            <person name="Song Q."/>
            <person name="De L."/>
            <person name="Hulse-Kemp A."/>
            <person name="Ding M."/>
            <person name="Ye W."/>
            <person name="Kirkbride R."/>
            <person name="Jenkins J."/>
            <person name="Plott C."/>
            <person name="Lovell J."/>
            <person name="Lin Y.-M."/>
            <person name="Vaughn R."/>
            <person name="Liu B."/>
            <person name="Li W."/>
            <person name="Simpson S."/>
            <person name="Scheffler B."/>
            <person name="Saski C."/>
            <person name="Grover C."/>
            <person name="Hu G."/>
            <person name="Conover J."/>
            <person name="Carlson J."/>
            <person name="Shu S."/>
            <person name="Boston L."/>
            <person name="Williams M."/>
            <person name="Peterson D."/>
            <person name="Mcgee K."/>
            <person name="Jones D."/>
            <person name="Wendel J."/>
            <person name="Stelly D."/>
            <person name="Grimwood J."/>
            <person name="Schmutz J."/>
        </authorList>
    </citation>
    <scope>NUCLEOTIDE SEQUENCE [LARGE SCALE GENOMIC DNA]</scope>
    <source>
        <strain evidence="3">7179.01</strain>
    </source>
</reference>